<sequence>METVVESLPGLGVALRLDDLIHSLHQGVQTVRHQQPELVDYHLYDLQFSFESTGMRLQIEFRK</sequence>
<accession>A0A074MHM3</accession>
<dbReference type="EMBL" id="JMIR01000001">
    <property type="protein sequence ID" value="KEO85167.1"/>
    <property type="molecule type" value="Genomic_DNA"/>
</dbReference>
<name>A0A074MHM3_9BACL</name>
<protein>
    <submittedName>
        <fullName evidence="1">Uncharacterized protein</fullName>
    </submittedName>
</protein>
<dbReference type="STRING" id="1157490.EL26_01005"/>
<dbReference type="Proteomes" id="UP000027931">
    <property type="component" value="Unassembled WGS sequence"/>
</dbReference>
<evidence type="ECO:0000313" key="2">
    <source>
        <dbReference type="Proteomes" id="UP000027931"/>
    </source>
</evidence>
<keyword evidence="2" id="KW-1185">Reference proteome</keyword>
<dbReference type="AlphaFoldDB" id="A0A074MHM3"/>
<proteinExistence type="predicted"/>
<comment type="caution">
    <text evidence="1">The sequence shown here is derived from an EMBL/GenBank/DDBJ whole genome shotgun (WGS) entry which is preliminary data.</text>
</comment>
<gene>
    <name evidence="1" type="ORF">EL26_01005</name>
</gene>
<reference evidence="1 2" key="1">
    <citation type="journal article" date="2013" name="Int. J. Syst. Evol. Microbiol.">
        <title>Tumebacillus flagellatus sp. nov., an alpha-amylase/pullulanase-producing bacterium isolated from cassava wastewater.</title>
        <authorList>
            <person name="Wang Q."/>
            <person name="Xie N."/>
            <person name="Qin Y."/>
            <person name="Shen N."/>
            <person name="Zhu J."/>
            <person name="Mi H."/>
            <person name="Huang R."/>
        </authorList>
    </citation>
    <scope>NUCLEOTIDE SEQUENCE [LARGE SCALE GENOMIC DNA]</scope>
    <source>
        <strain evidence="1 2">GST4</strain>
    </source>
</reference>
<evidence type="ECO:0000313" key="1">
    <source>
        <dbReference type="EMBL" id="KEO85167.1"/>
    </source>
</evidence>
<organism evidence="1 2">
    <name type="scientific">Tumebacillus flagellatus</name>
    <dbReference type="NCBI Taxonomy" id="1157490"/>
    <lineage>
        <taxon>Bacteria</taxon>
        <taxon>Bacillati</taxon>
        <taxon>Bacillota</taxon>
        <taxon>Bacilli</taxon>
        <taxon>Bacillales</taxon>
        <taxon>Alicyclobacillaceae</taxon>
        <taxon>Tumebacillus</taxon>
    </lineage>
</organism>